<gene>
    <name evidence="2" type="ORF">E4M00_09050</name>
</gene>
<organism evidence="2 3">
    <name type="scientific">Orlajensenia leifsoniae</name>
    <dbReference type="NCBI Taxonomy" id="2561933"/>
    <lineage>
        <taxon>Bacteria</taxon>
        <taxon>Bacillati</taxon>
        <taxon>Actinomycetota</taxon>
        <taxon>Actinomycetes</taxon>
        <taxon>Micrococcales</taxon>
        <taxon>Microbacteriaceae</taxon>
        <taxon>Orlajensenia</taxon>
    </lineage>
</organism>
<protein>
    <submittedName>
        <fullName evidence="2">Phage holin family protein</fullName>
    </submittedName>
</protein>
<dbReference type="EMBL" id="SPQZ01000003">
    <property type="protein sequence ID" value="TFV98163.1"/>
    <property type="molecule type" value="Genomic_DNA"/>
</dbReference>
<dbReference type="AlphaFoldDB" id="A0A4Y9R382"/>
<dbReference type="InterPro" id="IPR009937">
    <property type="entry name" value="Phage_holin_3_6"/>
</dbReference>
<feature type="transmembrane region" description="Helical" evidence="1">
    <location>
        <begin position="50"/>
        <end position="74"/>
    </location>
</feature>
<reference evidence="2 3" key="1">
    <citation type="journal article" date="2018" name="J. Microbiol.">
        <title>Leifsonia flava sp. nov., a novel actinobacterium isolated from the rhizosphere of Aquilegia viridiflora.</title>
        <authorList>
            <person name="Cai Y."/>
            <person name="Tao W.Z."/>
            <person name="Ma Y.J."/>
            <person name="Cheng J."/>
            <person name="Zhang M.Y."/>
            <person name="Zhang Y.X."/>
        </authorList>
    </citation>
    <scope>NUCLEOTIDE SEQUENCE [LARGE SCALE GENOMIC DNA]</scope>
    <source>
        <strain evidence="2 3">SYP-B2174</strain>
    </source>
</reference>
<proteinExistence type="predicted"/>
<evidence type="ECO:0000313" key="3">
    <source>
        <dbReference type="Proteomes" id="UP000298127"/>
    </source>
</evidence>
<feature type="transmembrane region" description="Helical" evidence="1">
    <location>
        <begin position="80"/>
        <end position="102"/>
    </location>
</feature>
<dbReference type="Pfam" id="PF07332">
    <property type="entry name" value="Phage_holin_3_6"/>
    <property type="match status" value="1"/>
</dbReference>
<accession>A0A4Y9R382</accession>
<keyword evidence="1" id="KW-0812">Transmembrane</keyword>
<keyword evidence="1" id="KW-0472">Membrane</keyword>
<dbReference type="Proteomes" id="UP000298127">
    <property type="component" value="Unassembled WGS sequence"/>
</dbReference>
<name>A0A4Y9R382_9MICO</name>
<keyword evidence="1" id="KW-1133">Transmembrane helix</keyword>
<sequence length="136" mass="14692">MPEPKLKKQSLVELLSELPTLIRDLIQAEIASFKAEVTARGKSVGVAAGLFLVALFFLFWLFAVLIEAAIFAFALIVPAWLAALIVAGILLVIIVVLVLIGIASYKRATKAPEATIKEHIQTDVDVVKGVGPYDNH</sequence>
<evidence type="ECO:0000256" key="1">
    <source>
        <dbReference type="SAM" id="Phobius"/>
    </source>
</evidence>
<dbReference type="RefSeq" id="WP_135120165.1">
    <property type="nucleotide sequence ID" value="NZ_SPQZ01000003.1"/>
</dbReference>
<comment type="caution">
    <text evidence="2">The sequence shown here is derived from an EMBL/GenBank/DDBJ whole genome shotgun (WGS) entry which is preliminary data.</text>
</comment>
<evidence type="ECO:0000313" key="2">
    <source>
        <dbReference type="EMBL" id="TFV98163.1"/>
    </source>
</evidence>
<keyword evidence="3" id="KW-1185">Reference proteome</keyword>